<keyword evidence="4" id="KW-0539">Nucleus</keyword>
<organism evidence="6 7">
    <name type="scientific">Daucus carota subsp. sativus</name>
    <name type="common">Carrot</name>
    <dbReference type="NCBI Taxonomy" id="79200"/>
    <lineage>
        <taxon>Eukaryota</taxon>
        <taxon>Viridiplantae</taxon>
        <taxon>Streptophyta</taxon>
        <taxon>Embryophyta</taxon>
        <taxon>Tracheophyta</taxon>
        <taxon>Spermatophyta</taxon>
        <taxon>Magnoliopsida</taxon>
        <taxon>eudicotyledons</taxon>
        <taxon>Gunneridae</taxon>
        <taxon>Pentapetalae</taxon>
        <taxon>asterids</taxon>
        <taxon>campanulids</taxon>
        <taxon>Apiales</taxon>
        <taxon>Apiaceae</taxon>
        <taxon>Apioideae</taxon>
        <taxon>Scandiceae</taxon>
        <taxon>Daucinae</taxon>
        <taxon>Daucus</taxon>
        <taxon>Daucus sect. Daucus</taxon>
    </lineage>
</organism>
<evidence type="ECO:0000313" key="7">
    <source>
        <dbReference type="Proteomes" id="UP000077755"/>
    </source>
</evidence>
<dbReference type="InterPro" id="IPR017930">
    <property type="entry name" value="Myb_dom"/>
</dbReference>
<feature type="compositionally biased region" description="Basic residues" evidence="5">
    <location>
        <begin position="148"/>
        <end position="157"/>
    </location>
</feature>
<name>A0A161XHM5_DAUCS</name>
<dbReference type="FunFam" id="1.10.10.60:FF:000010">
    <property type="entry name" value="Transcriptional activator Myb isoform A"/>
    <property type="match status" value="1"/>
</dbReference>
<proteinExistence type="predicted"/>
<dbReference type="SUPFAM" id="SSF46689">
    <property type="entry name" value="Homeodomain-like"/>
    <property type="match status" value="1"/>
</dbReference>
<dbReference type="PANTHER" id="PTHR45614:SF218">
    <property type="entry name" value="TRANSCRIPTION FACTOR MYB119-RELATED"/>
    <property type="match status" value="1"/>
</dbReference>
<keyword evidence="3" id="KW-0238">DNA-binding</keyword>
<dbReference type="PROSITE" id="PS51294">
    <property type="entry name" value="HTH_MYB"/>
    <property type="match status" value="2"/>
</dbReference>
<dbReference type="EMBL" id="CP093344">
    <property type="protein sequence ID" value="WOG89103.1"/>
    <property type="molecule type" value="Genomic_DNA"/>
</dbReference>
<dbReference type="GO" id="GO:0000981">
    <property type="term" value="F:DNA-binding transcription factor activity, RNA polymerase II-specific"/>
    <property type="evidence" value="ECO:0007669"/>
    <property type="project" value="TreeGrafter"/>
</dbReference>
<evidence type="ECO:0000256" key="3">
    <source>
        <dbReference type="ARBA" id="ARBA00023125"/>
    </source>
</evidence>
<dbReference type="Gene3D" id="1.10.10.60">
    <property type="entry name" value="Homeodomain-like"/>
    <property type="match status" value="2"/>
</dbReference>
<gene>
    <name evidence="6" type="ORF">DCAR_0208339</name>
</gene>
<dbReference type="InterPro" id="IPR001005">
    <property type="entry name" value="SANT/Myb"/>
</dbReference>
<evidence type="ECO:0000256" key="4">
    <source>
        <dbReference type="ARBA" id="ARBA00023242"/>
    </source>
</evidence>
<comment type="subcellular location">
    <subcellularLocation>
        <location evidence="1">Nucleus</location>
    </subcellularLocation>
</comment>
<dbReference type="Pfam" id="PF13921">
    <property type="entry name" value="Myb_DNA-bind_6"/>
    <property type="match status" value="1"/>
</dbReference>
<dbReference type="Proteomes" id="UP000077755">
    <property type="component" value="Chromosome 2"/>
</dbReference>
<dbReference type="InterPro" id="IPR050560">
    <property type="entry name" value="MYB_TF"/>
</dbReference>
<dbReference type="SMART" id="SM00717">
    <property type="entry name" value="SANT"/>
    <property type="match status" value="2"/>
</dbReference>
<protein>
    <submittedName>
        <fullName evidence="6">Uncharacterized protein</fullName>
    </submittedName>
</protein>
<feature type="compositionally biased region" description="Low complexity" evidence="5">
    <location>
        <begin position="314"/>
        <end position="324"/>
    </location>
</feature>
<evidence type="ECO:0000313" key="6">
    <source>
        <dbReference type="EMBL" id="WOG89103.1"/>
    </source>
</evidence>
<reference evidence="6" key="2">
    <citation type="submission" date="2022-03" db="EMBL/GenBank/DDBJ databases">
        <title>Draft title - Genomic analysis of global carrot germplasm unveils the trajectory of domestication and the origin of high carotenoid orange carrot.</title>
        <authorList>
            <person name="Iorizzo M."/>
            <person name="Ellison S."/>
            <person name="Senalik D."/>
            <person name="Macko-Podgorni A."/>
            <person name="Grzebelus D."/>
            <person name="Bostan H."/>
            <person name="Rolling W."/>
            <person name="Curaba J."/>
            <person name="Simon P."/>
        </authorList>
    </citation>
    <scope>NUCLEOTIDE SEQUENCE</scope>
    <source>
        <tissue evidence="6">Leaf</tissue>
    </source>
</reference>
<dbReference type="PROSITE" id="PS50090">
    <property type="entry name" value="MYB_LIKE"/>
    <property type="match status" value="2"/>
</dbReference>
<evidence type="ECO:0000256" key="2">
    <source>
        <dbReference type="ARBA" id="ARBA00022737"/>
    </source>
</evidence>
<evidence type="ECO:0000256" key="5">
    <source>
        <dbReference type="SAM" id="MobiDB-lite"/>
    </source>
</evidence>
<dbReference type="Gramene" id="KZN06549">
    <property type="protein sequence ID" value="KZN06549"/>
    <property type="gene ID" value="DCAR_007386"/>
</dbReference>
<reference evidence="6" key="1">
    <citation type="journal article" date="2016" name="Nat. Genet.">
        <title>A high-quality carrot genome assembly provides new insights into carotenoid accumulation and asterid genome evolution.</title>
        <authorList>
            <person name="Iorizzo M."/>
            <person name="Ellison S."/>
            <person name="Senalik D."/>
            <person name="Zeng P."/>
            <person name="Satapoomin P."/>
            <person name="Huang J."/>
            <person name="Bowman M."/>
            <person name="Iovene M."/>
            <person name="Sanseverino W."/>
            <person name="Cavagnaro P."/>
            <person name="Yildiz M."/>
            <person name="Macko-Podgorni A."/>
            <person name="Moranska E."/>
            <person name="Grzebelus E."/>
            <person name="Grzebelus D."/>
            <person name="Ashrafi H."/>
            <person name="Zheng Z."/>
            <person name="Cheng S."/>
            <person name="Spooner D."/>
            <person name="Van Deynze A."/>
            <person name="Simon P."/>
        </authorList>
    </citation>
    <scope>NUCLEOTIDE SEQUENCE</scope>
    <source>
        <tissue evidence="6">Leaf</tissue>
    </source>
</reference>
<feature type="region of interest" description="Disordered" evidence="5">
    <location>
        <begin position="251"/>
        <end position="282"/>
    </location>
</feature>
<accession>A0A161XHM5</accession>
<feature type="region of interest" description="Disordered" evidence="5">
    <location>
        <begin position="299"/>
        <end position="341"/>
    </location>
</feature>
<keyword evidence="2" id="KW-0677">Repeat</keyword>
<feature type="compositionally biased region" description="Polar residues" evidence="5">
    <location>
        <begin position="325"/>
        <end position="334"/>
    </location>
</feature>
<dbReference type="GO" id="GO:0000978">
    <property type="term" value="F:RNA polymerase II cis-regulatory region sequence-specific DNA binding"/>
    <property type="evidence" value="ECO:0007669"/>
    <property type="project" value="TreeGrafter"/>
</dbReference>
<evidence type="ECO:0000256" key="1">
    <source>
        <dbReference type="ARBA" id="ARBA00004123"/>
    </source>
</evidence>
<dbReference type="InterPro" id="IPR009057">
    <property type="entry name" value="Homeodomain-like_sf"/>
</dbReference>
<keyword evidence="7" id="KW-1185">Reference proteome</keyword>
<dbReference type="CDD" id="cd00167">
    <property type="entry name" value="SANT"/>
    <property type="match status" value="2"/>
</dbReference>
<dbReference type="AlphaFoldDB" id="A0A161XHM5"/>
<feature type="compositionally biased region" description="Basic residues" evidence="5">
    <location>
        <begin position="261"/>
        <end position="274"/>
    </location>
</feature>
<dbReference type="PANTHER" id="PTHR45614">
    <property type="entry name" value="MYB PROTEIN-RELATED"/>
    <property type="match status" value="1"/>
</dbReference>
<dbReference type="GO" id="GO:0005634">
    <property type="term" value="C:nucleus"/>
    <property type="evidence" value="ECO:0007669"/>
    <property type="project" value="UniProtKB-SubCell"/>
</dbReference>
<sequence>MAHHGASGYGGGASTGLFGFEISPDHNNLTIPPRNPPAFNNHTSIPPFSAVERFVAGHHEMPTRQNNMLIFNQNYLHGPDESTDFFFGNSHSGLNHLGAPPPPRGQGSNNIIQQGPHGFYMTESQIRNWERNVAANREQAMRRTHDLRQRKRRRVRGGGHSSTNIKGQWTIDEDRKLLSLVHEYGDRKWALIAEEMLGRAGKQCRERWQNHLRPDIKKDSWSEEEERMLIECHQRLGNRWAEIAKRIPGRSENAIKNHWNATKRRQFPKKRKAKRDRDASKNSVLRDYITAKLLKAAASHGPNATAPAPPAPPNSNSGGPANNSEVPQSTSEDSTGFEPLSDEDLDFMKNVLGSVNNPVAGDGNLVSDGNVNSSSSSENGAMMITPDHQNMELNENAVNGDVMMQPMNTDYVQPAADPYKVSDLLDGVYSTPYLDYCFDGTPYVDKAHQQQQQEQLMNQAAEGAASTSGTKEMDLFDMVLANFHYPQ</sequence>
<feature type="region of interest" description="Disordered" evidence="5">
    <location>
        <begin position="138"/>
        <end position="166"/>
    </location>
</feature>